<feature type="compositionally biased region" description="Basic and acidic residues" evidence="1">
    <location>
        <begin position="24"/>
        <end position="43"/>
    </location>
</feature>
<name>Q21BR1_RHOPB</name>
<dbReference type="HOGENOM" id="CLU_1905098_0_0_5"/>
<organism evidence="3">
    <name type="scientific">Rhodopseudomonas palustris (strain BisB18)</name>
    <dbReference type="NCBI Taxonomy" id="316056"/>
    <lineage>
        <taxon>Bacteria</taxon>
        <taxon>Pseudomonadati</taxon>
        <taxon>Pseudomonadota</taxon>
        <taxon>Alphaproteobacteria</taxon>
        <taxon>Hyphomicrobiales</taxon>
        <taxon>Nitrobacteraceae</taxon>
        <taxon>Rhodopseudomonas</taxon>
    </lineage>
</organism>
<keyword evidence="2" id="KW-0472">Membrane</keyword>
<reference evidence="3" key="1">
    <citation type="submission" date="2006-03" db="EMBL/GenBank/DDBJ databases">
        <title>Complete sequence of Rhodopseudomonas palustris BisB18.</title>
        <authorList>
            <consortium name="US DOE Joint Genome Institute"/>
            <person name="Copeland A."/>
            <person name="Lucas S."/>
            <person name="Lapidus A."/>
            <person name="Barry K."/>
            <person name="Detter J.C."/>
            <person name="Glavina del Rio T."/>
            <person name="Hammon N."/>
            <person name="Israni S."/>
            <person name="Dalin E."/>
            <person name="Tice H."/>
            <person name="Pitluck S."/>
            <person name="Chain P."/>
            <person name="Malfatti S."/>
            <person name="Shin M."/>
            <person name="Vergez L."/>
            <person name="Schmutz J."/>
            <person name="Larimer F."/>
            <person name="Land M."/>
            <person name="Hauser L."/>
            <person name="Pelletier D.A."/>
            <person name="Kyrpides N."/>
            <person name="Anderson I."/>
            <person name="Oda Y."/>
            <person name="Harwood C.S."/>
            <person name="Richardson P."/>
        </authorList>
    </citation>
    <scope>NUCLEOTIDE SEQUENCE [LARGE SCALE GENOMIC DNA]</scope>
    <source>
        <strain evidence="3">BisB18</strain>
    </source>
</reference>
<dbReference type="RefSeq" id="WP_011471083.1">
    <property type="nucleotide sequence ID" value="NC_007925.1"/>
</dbReference>
<accession>Q21BR1</accession>
<proteinExistence type="predicted"/>
<evidence type="ECO:0000256" key="1">
    <source>
        <dbReference type="SAM" id="MobiDB-lite"/>
    </source>
</evidence>
<keyword evidence="2" id="KW-0812">Transmembrane</keyword>
<protein>
    <submittedName>
        <fullName evidence="3">Uncharacterized protein</fullName>
    </submittedName>
</protein>
<sequence length="133" mass="13919">MATSDDGEEHLLVEAAYRECPTASEREASDKRDDADGNAHDEDIPQINPAVLIGVPPLPGLDAIEVVLIQPAPIWARWSEGLMIHVVGSGIVAVFAFVMGLMFAGTTNKAEGASAQPLSCVVAPVSAPGKKTE</sequence>
<gene>
    <name evidence="3" type="ordered locus">RPC_0600</name>
</gene>
<evidence type="ECO:0000256" key="2">
    <source>
        <dbReference type="SAM" id="Phobius"/>
    </source>
</evidence>
<keyword evidence="2" id="KW-1133">Transmembrane helix</keyword>
<feature type="region of interest" description="Disordered" evidence="1">
    <location>
        <begin position="1"/>
        <end position="43"/>
    </location>
</feature>
<dbReference type="AlphaFoldDB" id="Q21BR1"/>
<dbReference type="EMBL" id="CP000301">
    <property type="protein sequence ID" value="ABD86175.1"/>
    <property type="molecule type" value="Genomic_DNA"/>
</dbReference>
<feature type="transmembrane region" description="Helical" evidence="2">
    <location>
        <begin position="82"/>
        <end position="104"/>
    </location>
</feature>
<evidence type="ECO:0000313" key="3">
    <source>
        <dbReference type="EMBL" id="ABD86175.1"/>
    </source>
</evidence>
<dbReference type="KEGG" id="rpc:RPC_0600"/>